<dbReference type="KEGG" id="spir:CWM47_27875"/>
<protein>
    <submittedName>
        <fullName evidence="1">Endonuclease</fullName>
    </submittedName>
</protein>
<keyword evidence="2" id="KW-1185">Reference proteome</keyword>
<keyword evidence="1" id="KW-0540">Nuclease</keyword>
<keyword evidence="1" id="KW-0378">Hydrolase</keyword>
<dbReference type="Gene3D" id="3.40.1440.10">
    <property type="entry name" value="GIY-YIG endonuclease"/>
    <property type="match status" value="1"/>
</dbReference>
<keyword evidence="1" id="KW-0255">Endonuclease</keyword>
<evidence type="ECO:0000313" key="1">
    <source>
        <dbReference type="EMBL" id="AUD05334.1"/>
    </source>
</evidence>
<dbReference type="AlphaFoldDB" id="A0A2K8Z677"/>
<evidence type="ECO:0000313" key="2">
    <source>
        <dbReference type="Proteomes" id="UP000232883"/>
    </source>
</evidence>
<dbReference type="Proteomes" id="UP000232883">
    <property type="component" value="Chromosome"/>
</dbReference>
<sequence length="94" mass="11095">MNQSQNPTLSGTVYLIHLSEKMHHSQHYIGWAANVEGRMHHHRHNRGSRFLAAANERGIRYEIVRQWPGDKHLERQLKNRKKARLLCPICNKVH</sequence>
<dbReference type="EMBL" id="CP025096">
    <property type="protein sequence ID" value="AUD05334.1"/>
    <property type="molecule type" value="Genomic_DNA"/>
</dbReference>
<organism evidence="1 2">
    <name type="scientific">Spirosoma pollinicola</name>
    <dbReference type="NCBI Taxonomy" id="2057025"/>
    <lineage>
        <taxon>Bacteria</taxon>
        <taxon>Pseudomonadati</taxon>
        <taxon>Bacteroidota</taxon>
        <taxon>Cytophagia</taxon>
        <taxon>Cytophagales</taxon>
        <taxon>Cytophagaceae</taxon>
        <taxon>Spirosoma</taxon>
    </lineage>
</organism>
<dbReference type="OrthoDB" id="7159537at2"/>
<accession>A0A2K8Z677</accession>
<name>A0A2K8Z677_9BACT</name>
<dbReference type="InterPro" id="IPR035901">
    <property type="entry name" value="GIY-YIG_endonuc_sf"/>
</dbReference>
<proteinExistence type="predicted"/>
<dbReference type="RefSeq" id="WP_100991894.1">
    <property type="nucleotide sequence ID" value="NZ_CP025096.1"/>
</dbReference>
<gene>
    <name evidence="1" type="ORF">CWM47_27875</name>
</gene>
<reference evidence="1 2" key="1">
    <citation type="submission" date="2017-11" db="EMBL/GenBank/DDBJ databases">
        <title>Taxonomic description and genome sequences of Spirosoma HA7 sp. nov., isolated from pollen microhabitat of Corylus avellana.</title>
        <authorList>
            <person name="Ambika Manirajan B."/>
            <person name="Suarez C."/>
            <person name="Ratering S."/>
            <person name="Geissler-Plaum R."/>
            <person name="Cardinale M."/>
            <person name="Sylvia S."/>
        </authorList>
    </citation>
    <scope>NUCLEOTIDE SEQUENCE [LARGE SCALE GENOMIC DNA]</scope>
    <source>
        <strain evidence="1 2">HA7</strain>
    </source>
</reference>
<dbReference type="GO" id="GO:0004519">
    <property type="term" value="F:endonuclease activity"/>
    <property type="evidence" value="ECO:0007669"/>
    <property type="project" value="UniProtKB-KW"/>
</dbReference>